<name>A0AA40IUG0_CLONO</name>
<protein>
    <submittedName>
        <fullName evidence="1">Uncharacterized protein</fullName>
    </submittedName>
</protein>
<dbReference type="RefSeq" id="WP_039218435.1">
    <property type="nucleotide sequence ID" value="NZ_JENW01000041.1"/>
</dbReference>
<dbReference type="Proteomes" id="UP000027770">
    <property type="component" value="Unassembled WGS sequence"/>
</dbReference>
<accession>A0AA40IUG0</accession>
<sequence>MEWRDKLNDYLEGKLKLFEQDYVHGTPCTLKRNKKRIKAKIDFENKIIYDLKGNILRRCN</sequence>
<keyword evidence="2" id="KW-1185">Reference proteome</keyword>
<evidence type="ECO:0000313" key="2">
    <source>
        <dbReference type="Proteomes" id="UP000027770"/>
    </source>
</evidence>
<comment type="caution">
    <text evidence="1">The sequence shown here is derived from an EMBL/GenBank/DDBJ whole genome shotgun (WGS) entry which is preliminary data.</text>
</comment>
<gene>
    <name evidence="1" type="ORF">Z959_08430</name>
</gene>
<evidence type="ECO:0000313" key="1">
    <source>
        <dbReference type="EMBL" id="KEI16851.1"/>
    </source>
</evidence>
<proteinExistence type="predicted"/>
<dbReference type="AlphaFoldDB" id="A0AA40IUG0"/>
<organism evidence="1 2">
    <name type="scientific">Clostridium novyi B str. ATCC 27606</name>
    <dbReference type="NCBI Taxonomy" id="1443123"/>
    <lineage>
        <taxon>Bacteria</taxon>
        <taxon>Bacillati</taxon>
        <taxon>Bacillota</taxon>
        <taxon>Clostridia</taxon>
        <taxon>Eubacteriales</taxon>
        <taxon>Clostridiaceae</taxon>
        <taxon>Clostridium</taxon>
    </lineage>
</organism>
<reference evidence="1 2" key="1">
    <citation type="submission" date="2014-02" db="EMBL/GenBank/DDBJ databases">
        <title>Plasmidome dynamics in the species complex Clostridium novyi sensu lato converts strains of independent lineages into distinctly different pathogens.</title>
        <authorList>
            <person name="Skarin H."/>
            <person name="Segerman B."/>
        </authorList>
    </citation>
    <scope>NUCLEOTIDE SEQUENCE [LARGE SCALE GENOMIC DNA]</scope>
    <source>
        <strain evidence="1 2">ATCC 27606</strain>
    </source>
</reference>
<dbReference type="EMBL" id="JENW01000041">
    <property type="protein sequence ID" value="KEI16851.1"/>
    <property type="molecule type" value="Genomic_DNA"/>
</dbReference>